<reference evidence="1 2" key="1">
    <citation type="submission" date="2018-06" db="EMBL/GenBank/DDBJ databases">
        <authorList>
            <consortium name="Pathogen Informatics"/>
            <person name="Doyle S."/>
        </authorList>
    </citation>
    <scope>NUCLEOTIDE SEQUENCE [LARGE SCALE GENOMIC DNA]</scope>
    <source>
        <strain evidence="1 2">NCTC10786</strain>
    </source>
</reference>
<dbReference type="InterPro" id="IPR009061">
    <property type="entry name" value="DNA-bd_dom_put_sf"/>
</dbReference>
<sequence>MKKLRSKMTTEELAECLGVARQTVNRWIREQGWETEKFPGVKGGRARLIHIDARVQEFILNIPAFRNHSAFYQAEEPLAEYSHVVRSHAYRQIIDAVENMSSKEQEKLAQFSVARRHTRFSRPFWALMNRRPNKRSAHRATGRMAAQPPSGLRLIHLTADFHVPR</sequence>
<dbReference type="Gene3D" id="1.10.10.10">
    <property type="entry name" value="Winged helix-like DNA-binding domain superfamily/Winged helix DNA-binding domain"/>
    <property type="match status" value="1"/>
</dbReference>
<proteinExistence type="predicted"/>
<dbReference type="SUPFAM" id="SSF46955">
    <property type="entry name" value="Putative DNA-binding domain"/>
    <property type="match status" value="1"/>
</dbReference>
<dbReference type="AlphaFoldDB" id="A0A2X2VTD7"/>
<dbReference type="CDD" id="cd00093">
    <property type="entry name" value="HTH_XRE"/>
    <property type="match status" value="1"/>
</dbReference>
<dbReference type="InterPro" id="IPR010749">
    <property type="entry name" value="YfeC-like"/>
</dbReference>
<evidence type="ECO:0000313" key="2">
    <source>
        <dbReference type="Proteomes" id="UP000251584"/>
    </source>
</evidence>
<dbReference type="EMBL" id="UAVY01000004">
    <property type="protein sequence ID" value="SQB28563.1"/>
    <property type="molecule type" value="Genomic_DNA"/>
</dbReference>
<dbReference type="InterPro" id="IPR001387">
    <property type="entry name" value="Cro/C1-type_HTH"/>
</dbReference>
<protein>
    <submittedName>
        <fullName evidence="1">Regulatory protein</fullName>
    </submittedName>
</protein>
<dbReference type="InterPro" id="IPR036388">
    <property type="entry name" value="WH-like_DNA-bd_sf"/>
</dbReference>
<name>A0A2X2VTD7_CITKO</name>
<dbReference type="Pfam" id="PF07037">
    <property type="entry name" value="YfeC-like"/>
    <property type="match status" value="1"/>
</dbReference>
<gene>
    <name evidence="1" type="ORF">NCTC10786_02441</name>
</gene>
<accession>A0A2X2VTD7</accession>
<dbReference type="Proteomes" id="UP000251584">
    <property type="component" value="Unassembled WGS sequence"/>
</dbReference>
<organism evidence="1 2">
    <name type="scientific">Citrobacter koseri</name>
    <name type="common">Citrobacter diversus</name>
    <dbReference type="NCBI Taxonomy" id="545"/>
    <lineage>
        <taxon>Bacteria</taxon>
        <taxon>Pseudomonadati</taxon>
        <taxon>Pseudomonadota</taxon>
        <taxon>Gammaproteobacteria</taxon>
        <taxon>Enterobacterales</taxon>
        <taxon>Enterobacteriaceae</taxon>
        <taxon>Citrobacter</taxon>
    </lineage>
</organism>
<evidence type="ECO:0000313" key="1">
    <source>
        <dbReference type="EMBL" id="SQB28563.1"/>
    </source>
</evidence>